<evidence type="ECO:0000313" key="5">
    <source>
        <dbReference type="Proteomes" id="UP000236738"/>
    </source>
</evidence>
<dbReference type="OrthoDB" id="9764953at2"/>
<dbReference type="InterPro" id="IPR001375">
    <property type="entry name" value="Peptidase_S9_cat"/>
</dbReference>
<feature type="transmembrane region" description="Helical" evidence="2">
    <location>
        <begin position="27"/>
        <end position="45"/>
    </location>
</feature>
<dbReference type="Proteomes" id="UP000236738">
    <property type="component" value="Unassembled WGS sequence"/>
</dbReference>
<protein>
    <submittedName>
        <fullName evidence="4">Prolyl oligopeptidase family protein</fullName>
    </submittedName>
</protein>
<dbReference type="Pfam" id="PF00326">
    <property type="entry name" value="Peptidase_S9"/>
    <property type="match status" value="1"/>
</dbReference>
<sequence>MKYLLEAFSCSPFQSFFRRLRADKKGFPLRSGLVTFLFFLVFFPLKSQEIRKEFSAEVKQNVSLNYILDLPKDTTKPFPLILFLHGAGERGTDLDKVKAHSPFTYKNLIKEDVAILAPQCPENQYWDTTAVYELLQYILKNYNVDKTRVYLTGLSMGGWGTWKLADEHPELFAAVAPVCGPMNRPTLSRACMQLKDKPIWIFHGALDDIVPLENSTTMYKTLKSCDANVHYTIFENDNHNSWDSAYSNPKLYEWMFAQKLDK</sequence>
<feature type="domain" description="Peptidase S9 prolyl oligopeptidase catalytic" evidence="3">
    <location>
        <begin position="195"/>
        <end position="253"/>
    </location>
</feature>
<dbReference type="SUPFAM" id="SSF53474">
    <property type="entry name" value="alpha/beta-Hydrolases"/>
    <property type="match status" value="1"/>
</dbReference>
<dbReference type="GO" id="GO:0008236">
    <property type="term" value="F:serine-type peptidase activity"/>
    <property type="evidence" value="ECO:0007669"/>
    <property type="project" value="InterPro"/>
</dbReference>
<name>A0A1H6B7Z2_9FLAO</name>
<keyword evidence="2" id="KW-0472">Membrane</keyword>
<organism evidence="4 5">
    <name type="scientific">Halpernia humi</name>
    <dbReference type="NCBI Taxonomy" id="493375"/>
    <lineage>
        <taxon>Bacteria</taxon>
        <taxon>Pseudomonadati</taxon>
        <taxon>Bacteroidota</taxon>
        <taxon>Flavobacteriia</taxon>
        <taxon>Flavobacteriales</taxon>
        <taxon>Weeksellaceae</taxon>
        <taxon>Chryseobacterium group</taxon>
        <taxon>Halpernia</taxon>
    </lineage>
</organism>
<evidence type="ECO:0000313" key="4">
    <source>
        <dbReference type="EMBL" id="SEG56928.1"/>
    </source>
</evidence>
<evidence type="ECO:0000256" key="2">
    <source>
        <dbReference type="SAM" id="Phobius"/>
    </source>
</evidence>
<dbReference type="EMBL" id="FNUS01000007">
    <property type="protein sequence ID" value="SEG56928.1"/>
    <property type="molecule type" value="Genomic_DNA"/>
</dbReference>
<keyword evidence="2" id="KW-0812">Transmembrane</keyword>
<dbReference type="RefSeq" id="WP_103914622.1">
    <property type="nucleotide sequence ID" value="NZ_FNUS01000007.1"/>
</dbReference>
<evidence type="ECO:0000256" key="1">
    <source>
        <dbReference type="ARBA" id="ARBA00022729"/>
    </source>
</evidence>
<dbReference type="Pfam" id="PF00756">
    <property type="entry name" value="Esterase"/>
    <property type="match status" value="1"/>
</dbReference>
<dbReference type="GO" id="GO:0006508">
    <property type="term" value="P:proteolysis"/>
    <property type="evidence" value="ECO:0007669"/>
    <property type="project" value="InterPro"/>
</dbReference>
<dbReference type="PANTHER" id="PTHR43037:SF1">
    <property type="entry name" value="BLL1128 PROTEIN"/>
    <property type="match status" value="1"/>
</dbReference>
<dbReference type="InterPro" id="IPR050955">
    <property type="entry name" value="Plant_Biomass_Hydrol_Est"/>
</dbReference>
<proteinExistence type="predicted"/>
<dbReference type="InterPro" id="IPR029058">
    <property type="entry name" value="AB_hydrolase_fold"/>
</dbReference>
<accession>A0A1H6B7Z2</accession>
<reference evidence="5" key="1">
    <citation type="submission" date="2016-10" db="EMBL/GenBank/DDBJ databases">
        <authorList>
            <person name="Varghese N."/>
            <person name="Submissions S."/>
        </authorList>
    </citation>
    <scope>NUCLEOTIDE SEQUENCE [LARGE SCALE GENOMIC DNA]</scope>
    <source>
        <strain evidence="5">DSM 21580</strain>
    </source>
</reference>
<dbReference type="AlphaFoldDB" id="A0A1H6B7Z2"/>
<keyword evidence="1" id="KW-0732">Signal</keyword>
<gene>
    <name evidence="4" type="ORF">SAMN05421847_2788</name>
</gene>
<dbReference type="InterPro" id="IPR000801">
    <property type="entry name" value="Esterase-like"/>
</dbReference>
<dbReference type="Gene3D" id="3.40.50.1820">
    <property type="entry name" value="alpha/beta hydrolase"/>
    <property type="match status" value="1"/>
</dbReference>
<dbReference type="PANTHER" id="PTHR43037">
    <property type="entry name" value="UNNAMED PRODUCT-RELATED"/>
    <property type="match status" value="1"/>
</dbReference>
<evidence type="ECO:0000259" key="3">
    <source>
        <dbReference type="Pfam" id="PF00326"/>
    </source>
</evidence>
<keyword evidence="2" id="KW-1133">Transmembrane helix</keyword>
<keyword evidence="5" id="KW-1185">Reference proteome</keyword>